<evidence type="ECO:0000256" key="3">
    <source>
        <dbReference type="ARBA" id="ARBA00007658"/>
    </source>
</evidence>
<keyword evidence="7 12" id="KW-1015">Disulfide bond</keyword>
<dbReference type="EMBL" id="OX365921">
    <property type="protein sequence ID" value="CAI4044131.1"/>
    <property type="molecule type" value="Genomic_DNA"/>
</dbReference>
<reference evidence="14" key="1">
    <citation type="submission" date="2022-10" db="EMBL/GenBank/DDBJ databases">
        <authorList>
            <person name="Byrne P K."/>
        </authorList>
    </citation>
    <scope>NUCLEOTIDE SEQUENCE</scope>
    <source>
        <strain evidence="14">CBS7001</strain>
    </source>
</reference>
<comment type="catalytic activity">
    <reaction evidence="9">
        <text>N(4)-(alpha-D-Man-(1-&gt;2)-alpha-D-Man-(1-&gt;2)-alpha-D-Man-(1-&gt;3)-[alpha-D-Man-(1-&gt;2)-alpha-D-Man-(1-&gt;3)-[alpha-D-Man-(1-&gt;2)-alpha-D-Man-(1-&gt;6)]-alpha-D-Man-(1-&gt;6)]-beta-D-Man-(1-&gt;4)-beta-D-GlcNAc-(1-&gt;4)-beta-D-GlcNAc)-L-asparaginyl-[protein] (N-glucan mannose isomer 9A1,2,3B1,2,3) + 4 H2O = N(4)-(alpha-D-Man-(1-&gt;3)-[alpha-D-Man-(1-&gt;3)-[alpha-D-Man-(1-&gt;6)]-alpha-D-Man-(1-&gt;6)]-beta-D-Man-(1-&gt;4)-beta-D-GlcNAc-(1-&gt;4)-beta-D-GlcNAc)-L-asparaginyl-[protein] (N-glucan mannose isomer 5A1,2) + 4 beta-D-mannose</text>
        <dbReference type="Rhea" id="RHEA:56008"/>
        <dbReference type="Rhea" id="RHEA-COMP:14356"/>
        <dbReference type="Rhea" id="RHEA-COMP:14367"/>
        <dbReference type="ChEBI" id="CHEBI:15377"/>
        <dbReference type="ChEBI" id="CHEBI:28563"/>
        <dbReference type="ChEBI" id="CHEBI:59087"/>
        <dbReference type="ChEBI" id="CHEBI:139493"/>
        <dbReference type="EC" id="3.2.1.113"/>
    </reaction>
</comment>
<dbReference type="GO" id="GO:0004571">
    <property type="term" value="F:mannosyl-oligosaccharide 1,2-alpha-mannosidase activity"/>
    <property type="evidence" value="ECO:0007669"/>
    <property type="project" value="UniProtKB-EC"/>
</dbReference>
<name>A0AA35NIL7_SACUV</name>
<feature type="disulfide bond" evidence="12">
    <location>
        <begin position="336"/>
        <end position="379"/>
    </location>
</feature>
<comment type="pathway">
    <text evidence="2">Protein modification; protein glycosylation.</text>
</comment>
<evidence type="ECO:0000256" key="2">
    <source>
        <dbReference type="ARBA" id="ARBA00004922"/>
    </source>
</evidence>
<accession>A0AA35NIL7</accession>
<sequence>MRGLVATIIAIVATVYYVPWNAYFGQKPETAREMRDRIETMFLASWRDYSKYGWGYDIYGPIDHSFRNMPRGGRPLGWIIVDSVDTLMLMYNSSALYKSEFEAEILKSEHWIDNVLNFDIDAEVNVFETTIRMLGGLLSAYHYSDQFEVGNKTIYLNKAIDLGDRLALAFKTTPKGIPYSSINLQSGRAIENHVDGGASSTAEFTTLQMEFKYLAYLTGNDTYWKMVERVYEPLYKTNDLLNVYDGLVPIYTFPNTGRFSGSNIRFGSRGDSFYEYLLKQYLLTHETLYYDLYRQSMDGMKKHLLAHSKPSFLSYIGEREQGLNGKFSSKMDHLVCFMGGLLASGATEGLPVHEARRKPFWDADREIDWNLAKELTNTCYQMYNQTPSGLAPEIVVFNEGDTAPKSWWQSSLGDFFVKPLDKHNLQRPETVESIMFLYQLSHDKKYRKWGAEIASSFYENTCVDCNDTKLRRFASLSDCITLPTKKANNMESFWLAETLKYLYILFLDDFDLTKVVFNTEAHPFPVLDEEVLKSQHLITGWSL</sequence>
<dbReference type="InterPro" id="IPR036026">
    <property type="entry name" value="Seven-hairpin_glycosidases"/>
</dbReference>
<dbReference type="InterPro" id="IPR012341">
    <property type="entry name" value="6hp_glycosidase-like_sf"/>
</dbReference>
<feature type="active site" description="Proton donor" evidence="10">
    <location>
        <position position="128"/>
    </location>
</feature>
<evidence type="ECO:0000256" key="13">
    <source>
        <dbReference type="RuleBase" id="RU361193"/>
    </source>
</evidence>
<feature type="active site" description="Proton donor" evidence="10">
    <location>
        <position position="393"/>
    </location>
</feature>
<evidence type="ECO:0000256" key="4">
    <source>
        <dbReference type="ARBA" id="ARBA00022723"/>
    </source>
</evidence>
<dbReference type="Pfam" id="PF01532">
    <property type="entry name" value="Glyco_hydro_47"/>
    <property type="match status" value="1"/>
</dbReference>
<dbReference type="GO" id="GO:0005783">
    <property type="term" value="C:endoplasmic reticulum"/>
    <property type="evidence" value="ECO:0007669"/>
    <property type="project" value="TreeGrafter"/>
</dbReference>
<evidence type="ECO:0000256" key="10">
    <source>
        <dbReference type="PIRSR" id="PIRSR601382-1"/>
    </source>
</evidence>
<dbReference type="GO" id="GO:0005509">
    <property type="term" value="F:calcium ion binding"/>
    <property type="evidence" value="ECO:0007669"/>
    <property type="project" value="InterPro"/>
</dbReference>
<comment type="catalytic activity">
    <reaction evidence="8">
        <text>N(4)-(alpha-D-Man-(1-&gt;2)-alpha-D-Man-(1-&gt;2)-alpha-D-Man-(1-&gt;3)-[alpha-D-Man-(1-&gt;3)-[alpha-D-Man-(1-&gt;2)-alpha-D-Man-(1-&gt;6)]-alpha-D-Man-(1-&gt;6)]-beta-D-Man-(1-&gt;4)-beta-D-GlcNAc-(1-&gt;4)-beta-D-GlcNAc)-L-asparaginyl-[protein] (N-glucan mannose isomer 8A1,2,3B1,3) + 3 H2O = N(4)-(alpha-D-Man-(1-&gt;3)-[alpha-D-Man-(1-&gt;3)-[alpha-D-Man-(1-&gt;6)]-alpha-D-Man-(1-&gt;6)]-beta-D-Man-(1-&gt;4)-beta-D-GlcNAc-(1-&gt;4)-beta-D-GlcNAc)-L-asparaginyl-[protein] (N-glucan mannose isomer 5A1,2) + 3 beta-D-mannose</text>
        <dbReference type="Rhea" id="RHEA:56028"/>
        <dbReference type="Rhea" id="RHEA-COMP:14358"/>
        <dbReference type="Rhea" id="RHEA-COMP:14367"/>
        <dbReference type="ChEBI" id="CHEBI:15377"/>
        <dbReference type="ChEBI" id="CHEBI:28563"/>
        <dbReference type="ChEBI" id="CHEBI:59087"/>
        <dbReference type="ChEBI" id="CHEBI:60628"/>
        <dbReference type="EC" id="3.2.1.113"/>
    </reaction>
</comment>
<evidence type="ECO:0000256" key="5">
    <source>
        <dbReference type="ARBA" id="ARBA00022801"/>
    </source>
</evidence>
<feature type="active site" evidence="10">
    <location>
        <position position="271"/>
    </location>
</feature>
<dbReference type="InterPro" id="IPR001382">
    <property type="entry name" value="Glyco_hydro_47"/>
</dbReference>
<feature type="binding site" evidence="11">
    <location>
        <position position="519"/>
    </location>
    <ligand>
        <name>Ca(2+)</name>
        <dbReference type="ChEBI" id="CHEBI:29108"/>
    </ligand>
</feature>
<keyword evidence="13" id="KW-0326">Glycosidase</keyword>
<comment type="similarity">
    <text evidence="3 13">Belongs to the glycosyl hydrolase 47 family.</text>
</comment>
<evidence type="ECO:0000313" key="14">
    <source>
        <dbReference type="EMBL" id="CAI4044131.1"/>
    </source>
</evidence>
<evidence type="ECO:0000256" key="8">
    <source>
        <dbReference type="ARBA" id="ARBA00047669"/>
    </source>
</evidence>
<protein>
    <recommendedName>
        <fullName evidence="13">alpha-1,2-Mannosidase</fullName>
        <ecNumber evidence="13">3.2.1.-</ecNumber>
    </recommendedName>
</protein>
<dbReference type="PRINTS" id="PR00747">
    <property type="entry name" value="GLYHDRLASE47"/>
</dbReference>
<evidence type="ECO:0000313" key="15">
    <source>
        <dbReference type="Proteomes" id="UP001162090"/>
    </source>
</evidence>
<dbReference type="EC" id="3.2.1.-" evidence="13"/>
<dbReference type="InterPro" id="IPR050749">
    <property type="entry name" value="Glycosyl_Hydrolase_47"/>
</dbReference>
<evidence type="ECO:0000256" key="12">
    <source>
        <dbReference type="PIRSR" id="PIRSR601382-3"/>
    </source>
</evidence>
<dbReference type="Gene3D" id="1.50.10.10">
    <property type="match status" value="1"/>
</dbReference>
<dbReference type="SUPFAM" id="SSF48225">
    <property type="entry name" value="Seven-hairpin glycosidases"/>
    <property type="match status" value="1"/>
</dbReference>
<keyword evidence="4 11" id="KW-0479">Metal-binding</keyword>
<dbReference type="GO" id="GO:0005975">
    <property type="term" value="P:carbohydrate metabolic process"/>
    <property type="evidence" value="ECO:0007669"/>
    <property type="project" value="InterPro"/>
</dbReference>
<keyword evidence="5 13" id="KW-0378">Hydrolase</keyword>
<evidence type="ECO:0000256" key="6">
    <source>
        <dbReference type="ARBA" id="ARBA00022837"/>
    </source>
</evidence>
<dbReference type="PANTHER" id="PTHR11742">
    <property type="entry name" value="MANNOSYL-OLIGOSACCHARIDE ALPHA-1,2-MANNOSIDASE-RELATED"/>
    <property type="match status" value="1"/>
</dbReference>
<dbReference type="AlphaFoldDB" id="A0AA35NIL7"/>
<dbReference type="Proteomes" id="UP001162090">
    <property type="component" value="Chromosome 10"/>
</dbReference>
<comment type="cofactor">
    <cofactor evidence="1 11">
        <name>Ca(2+)</name>
        <dbReference type="ChEBI" id="CHEBI:29108"/>
    </cofactor>
</comment>
<proteinExistence type="inferred from homology"/>
<feature type="active site" evidence="10">
    <location>
        <position position="429"/>
    </location>
</feature>
<evidence type="ECO:0000256" key="9">
    <source>
        <dbReference type="ARBA" id="ARBA00048605"/>
    </source>
</evidence>
<evidence type="ECO:0000256" key="7">
    <source>
        <dbReference type="ARBA" id="ARBA00023157"/>
    </source>
</evidence>
<gene>
    <name evidence="14" type="primary">SUVC10G0370</name>
    <name evidence="14" type="ORF">SUVC_10G0370</name>
</gene>
<dbReference type="FunFam" id="1.50.10.10:FF:000068">
    <property type="entry name" value="alpha-1,2-Mannosidase"/>
    <property type="match status" value="1"/>
</dbReference>
<evidence type="ECO:0000256" key="11">
    <source>
        <dbReference type="PIRSR" id="PIRSR601382-2"/>
    </source>
</evidence>
<organism evidence="14 15">
    <name type="scientific">Saccharomyces uvarum</name>
    <name type="common">Yeast</name>
    <name type="synonym">Saccharomyces bayanus var. uvarum</name>
    <dbReference type="NCBI Taxonomy" id="230603"/>
    <lineage>
        <taxon>Eukaryota</taxon>
        <taxon>Fungi</taxon>
        <taxon>Dikarya</taxon>
        <taxon>Ascomycota</taxon>
        <taxon>Saccharomycotina</taxon>
        <taxon>Saccharomycetes</taxon>
        <taxon>Saccharomycetales</taxon>
        <taxon>Saccharomycetaceae</taxon>
        <taxon>Saccharomyces</taxon>
    </lineage>
</organism>
<keyword evidence="6 11" id="KW-0106">Calcium</keyword>
<dbReference type="GO" id="GO:0036503">
    <property type="term" value="P:ERAD pathway"/>
    <property type="evidence" value="ECO:0007669"/>
    <property type="project" value="UniProtKB-ARBA"/>
</dbReference>
<dbReference type="GO" id="GO:0016020">
    <property type="term" value="C:membrane"/>
    <property type="evidence" value="ECO:0007669"/>
    <property type="project" value="InterPro"/>
</dbReference>
<evidence type="ECO:0000256" key="1">
    <source>
        <dbReference type="ARBA" id="ARBA00001913"/>
    </source>
</evidence>
<dbReference type="PANTHER" id="PTHR11742:SF55">
    <property type="entry name" value="ENDOPLASMIC RETICULUM MANNOSYL-OLIGOSACCHARIDE 1,2-ALPHA-MANNOSIDASE"/>
    <property type="match status" value="1"/>
</dbReference>